<reference evidence="6" key="1">
    <citation type="submission" date="2020-06" db="EMBL/GenBank/DDBJ databases">
        <title>Draft genome of Bugula neritina, a colonial animal packing powerful symbionts and potential medicines.</title>
        <authorList>
            <person name="Rayko M."/>
        </authorList>
    </citation>
    <scope>NUCLEOTIDE SEQUENCE [LARGE SCALE GENOMIC DNA]</scope>
    <source>
        <strain evidence="6">Kwan_BN1</strain>
    </source>
</reference>
<dbReference type="GO" id="GO:0012501">
    <property type="term" value="P:programmed cell death"/>
    <property type="evidence" value="ECO:0007669"/>
    <property type="project" value="InterPro"/>
</dbReference>
<evidence type="ECO:0000256" key="4">
    <source>
        <dbReference type="SAM" id="SignalP"/>
    </source>
</evidence>
<keyword evidence="7" id="KW-1185">Reference proteome</keyword>
<organism evidence="6 7">
    <name type="scientific">Bugula neritina</name>
    <name type="common">Brown bryozoan</name>
    <name type="synonym">Sertularia neritina</name>
    <dbReference type="NCBI Taxonomy" id="10212"/>
    <lineage>
        <taxon>Eukaryota</taxon>
        <taxon>Metazoa</taxon>
        <taxon>Spiralia</taxon>
        <taxon>Lophotrochozoa</taxon>
        <taxon>Bryozoa</taxon>
        <taxon>Gymnolaemata</taxon>
        <taxon>Cheilostomatida</taxon>
        <taxon>Flustrina</taxon>
        <taxon>Buguloidea</taxon>
        <taxon>Bugulidae</taxon>
        <taxon>Bugula</taxon>
    </lineage>
</organism>
<evidence type="ECO:0000256" key="3">
    <source>
        <dbReference type="ARBA" id="ARBA00023136"/>
    </source>
</evidence>
<keyword evidence="3" id="KW-0472">Membrane</keyword>
<evidence type="ECO:0000313" key="6">
    <source>
        <dbReference type="EMBL" id="KAF6029414.1"/>
    </source>
</evidence>
<feature type="chain" id="PRO_5029821795" description="Gasdermin pore forming domain-containing protein" evidence="4">
    <location>
        <begin position="19"/>
        <end position="282"/>
    </location>
</feature>
<gene>
    <name evidence="6" type="ORF">EB796_012293</name>
</gene>
<evidence type="ECO:0000256" key="2">
    <source>
        <dbReference type="ARBA" id="ARBA00009279"/>
    </source>
</evidence>
<evidence type="ECO:0000313" key="7">
    <source>
        <dbReference type="Proteomes" id="UP000593567"/>
    </source>
</evidence>
<dbReference type="Proteomes" id="UP000593567">
    <property type="component" value="Unassembled WGS sequence"/>
</dbReference>
<sequence length="282" mass="32499">MLVMAPLFLSIFFIVSLTVNFELHTSDAMFKITTDEAEQTFVSDSEHWKPNTHLADSSKIRLLAVVEENPKKNLIGRLFRKKSIFVHDTSFPDIVIQDTDFSEEEELTALEEVIGEFDTHKVLRVVGSTKEHLAKVFDVDLNRDFSVILKNDFGKLHMHRLREQQLVHYFNKHLLDTKNPLVKQLSERLKTTVYVVSGVATIKKDSKLTCSIHERNPALNRSRMNIESDDEDDDALDRKSVFIPDGTVIMYRLTKVKFDKDSGRVTVILSEDEETGCFWHKS</sequence>
<dbReference type="InterPro" id="IPR040460">
    <property type="entry name" value="Gasdermin_pore"/>
</dbReference>
<evidence type="ECO:0000259" key="5">
    <source>
        <dbReference type="Pfam" id="PF04598"/>
    </source>
</evidence>
<dbReference type="PANTHER" id="PTHR15207:SF3">
    <property type="entry name" value="DEAFNESS, AUTOSOMAL DOMINANT 5-RELATED"/>
    <property type="match status" value="1"/>
</dbReference>
<dbReference type="EMBL" id="VXIV02001817">
    <property type="protein sequence ID" value="KAF6029414.1"/>
    <property type="molecule type" value="Genomic_DNA"/>
</dbReference>
<protein>
    <recommendedName>
        <fullName evidence="5">Gasdermin pore forming domain-containing protein</fullName>
    </recommendedName>
</protein>
<name>A0A7J7JUN8_BUGNE</name>
<dbReference type="Pfam" id="PF04598">
    <property type="entry name" value="Gasdermin"/>
    <property type="match status" value="1"/>
</dbReference>
<evidence type="ECO:0000256" key="1">
    <source>
        <dbReference type="ARBA" id="ARBA00004308"/>
    </source>
</evidence>
<comment type="caution">
    <text evidence="6">The sequence shown here is derived from an EMBL/GenBank/DDBJ whole genome shotgun (WGS) entry which is preliminary data.</text>
</comment>
<dbReference type="InterPro" id="IPR042377">
    <property type="entry name" value="GSDME"/>
</dbReference>
<dbReference type="GO" id="GO:0012505">
    <property type="term" value="C:endomembrane system"/>
    <property type="evidence" value="ECO:0007669"/>
    <property type="project" value="UniProtKB-SubCell"/>
</dbReference>
<dbReference type="AlphaFoldDB" id="A0A7J7JUN8"/>
<comment type="similarity">
    <text evidence="2">Belongs to the gasdermin family.</text>
</comment>
<proteinExistence type="inferred from homology"/>
<dbReference type="PANTHER" id="PTHR15207">
    <property type="entry name" value="NONSYNDROMIC HEARING IMPAIRMENT PROTEIN"/>
    <property type="match status" value="1"/>
</dbReference>
<dbReference type="GO" id="GO:0005737">
    <property type="term" value="C:cytoplasm"/>
    <property type="evidence" value="ECO:0007669"/>
    <property type="project" value="TreeGrafter"/>
</dbReference>
<keyword evidence="4" id="KW-0732">Signal</keyword>
<accession>A0A7J7JUN8</accession>
<comment type="subcellular location">
    <subcellularLocation>
        <location evidence="1">Endomembrane system</location>
    </subcellularLocation>
</comment>
<feature type="signal peptide" evidence="4">
    <location>
        <begin position="1"/>
        <end position="18"/>
    </location>
</feature>
<feature type="domain" description="Gasdermin pore forming" evidence="5">
    <location>
        <begin position="49"/>
        <end position="278"/>
    </location>
</feature>